<protein>
    <submittedName>
        <fullName evidence="1">Uncharacterized protein</fullName>
    </submittedName>
</protein>
<reference evidence="1" key="2">
    <citation type="submission" date="2022-01" db="EMBL/GenBank/DDBJ databases">
        <authorList>
            <person name="Yamashiro T."/>
            <person name="Shiraishi A."/>
            <person name="Satake H."/>
            <person name="Nakayama K."/>
        </authorList>
    </citation>
    <scope>NUCLEOTIDE SEQUENCE</scope>
</reference>
<dbReference type="Proteomes" id="UP001151760">
    <property type="component" value="Unassembled WGS sequence"/>
</dbReference>
<keyword evidence="2" id="KW-1185">Reference proteome</keyword>
<sequence>MPYSCDRRGMWDHRPLRYEWTDFLQELSVSGISLKKPLSKGIVHHQKLASSLKKSATSSKKETRHYTHLRNGVMNHQLLDLQGPIPGMTHVQALTAIQTMADHFQKWHDGSSSRNIESSSNSEGIAAIVNKLENLSRDIKKLKENVHAI</sequence>
<reference evidence="1" key="1">
    <citation type="journal article" date="2022" name="Int. J. Mol. Sci.">
        <title>Draft Genome of Tanacetum Coccineum: Genomic Comparison of Closely Related Tanacetum-Family Plants.</title>
        <authorList>
            <person name="Yamashiro T."/>
            <person name="Shiraishi A."/>
            <person name="Nakayama K."/>
            <person name="Satake H."/>
        </authorList>
    </citation>
    <scope>NUCLEOTIDE SEQUENCE</scope>
</reference>
<name>A0ABQ5GS40_9ASTR</name>
<organism evidence="1 2">
    <name type="scientific">Tanacetum coccineum</name>
    <dbReference type="NCBI Taxonomy" id="301880"/>
    <lineage>
        <taxon>Eukaryota</taxon>
        <taxon>Viridiplantae</taxon>
        <taxon>Streptophyta</taxon>
        <taxon>Embryophyta</taxon>
        <taxon>Tracheophyta</taxon>
        <taxon>Spermatophyta</taxon>
        <taxon>Magnoliopsida</taxon>
        <taxon>eudicotyledons</taxon>
        <taxon>Gunneridae</taxon>
        <taxon>Pentapetalae</taxon>
        <taxon>asterids</taxon>
        <taxon>campanulids</taxon>
        <taxon>Asterales</taxon>
        <taxon>Asteraceae</taxon>
        <taxon>Asteroideae</taxon>
        <taxon>Anthemideae</taxon>
        <taxon>Anthemidinae</taxon>
        <taxon>Tanacetum</taxon>
    </lineage>
</organism>
<accession>A0ABQ5GS40</accession>
<gene>
    <name evidence="1" type="ORF">Tco_1044432</name>
</gene>
<comment type="caution">
    <text evidence="1">The sequence shown here is derived from an EMBL/GenBank/DDBJ whole genome shotgun (WGS) entry which is preliminary data.</text>
</comment>
<proteinExistence type="predicted"/>
<evidence type="ECO:0000313" key="2">
    <source>
        <dbReference type="Proteomes" id="UP001151760"/>
    </source>
</evidence>
<evidence type="ECO:0000313" key="1">
    <source>
        <dbReference type="EMBL" id="GJT77707.1"/>
    </source>
</evidence>
<dbReference type="EMBL" id="BQNB010018736">
    <property type="protein sequence ID" value="GJT77707.1"/>
    <property type="molecule type" value="Genomic_DNA"/>
</dbReference>